<dbReference type="PANTHER" id="PTHR38777">
    <property type="entry name" value="FELS-2 PROPHAGE PROTEIN"/>
    <property type="match status" value="1"/>
</dbReference>
<evidence type="ECO:0000256" key="3">
    <source>
        <dbReference type="ARBA" id="ARBA00022833"/>
    </source>
</evidence>
<keyword evidence="2" id="KW-0863">Zinc-finger</keyword>
<keyword evidence="6" id="KW-0614">Plasmid</keyword>
<dbReference type="InterPro" id="IPR020458">
    <property type="entry name" value="Znf_DskA_TraR_CS"/>
</dbReference>
<dbReference type="GO" id="GO:0008270">
    <property type="term" value="F:zinc ion binding"/>
    <property type="evidence" value="ECO:0007669"/>
    <property type="project" value="UniProtKB-KW"/>
</dbReference>
<dbReference type="PROSITE" id="PS01102">
    <property type="entry name" value="ZF_DKSA_1"/>
    <property type="match status" value="1"/>
</dbReference>
<reference evidence="6 7" key="1">
    <citation type="submission" date="2017-11" db="EMBL/GenBank/DDBJ databases">
        <title>The complete genome sequence and comparative genome analysis of Yersinia enterocolitica strain LC20.</title>
        <authorList>
            <person name="Shi G."/>
            <person name="Su M."/>
            <person name="Liang J."/>
            <person name="Gu W."/>
            <person name="Xiao Y."/>
            <person name="Zhang Z."/>
            <person name="Qiu H."/>
            <person name="Duan R."/>
            <person name="Zhang Z."/>
            <person name="Li Y."/>
            <person name="Zhang X."/>
            <person name="Ling Y."/>
            <person name="Song L."/>
            <person name="Chen M."/>
            <person name="Zhao Y."/>
            <person name="Wu J."/>
            <person name="Jing H."/>
            <person name="Xiao J."/>
            <person name="Wang X."/>
        </authorList>
    </citation>
    <scope>NUCLEOTIDE SEQUENCE [LARGE SCALE GENOMIC DNA]</scope>
    <source>
        <strain evidence="6 7">LC20</strain>
        <plasmid evidence="7">Plasmid1_80k</plasmid>
    </source>
</reference>
<name>A0A7U5PH49_YEREN</name>
<evidence type="ECO:0000256" key="4">
    <source>
        <dbReference type="PROSITE-ProRule" id="PRU00510"/>
    </source>
</evidence>
<dbReference type="InterPro" id="IPR000962">
    <property type="entry name" value="Znf_DskA_TraR"/>
</dbReference>
<gene>
    <name evidence="6" type="ORF">LC20_09275</name>
</gene>
<dbReference type="EMBL" id="CP007449">
    <property type="protein sequence ID" value="ATX63046.1"/>
    <property type="molecule type" value="Genomic_DNA"/>
</dbReference>
<keyword evidence="1" id="KW-0479">Metal-binding</keyword>
<sequence>MADELDHMQVQEDFLIHLQIQAVRGNNRCAGISLTCCERCNNDIPLGRQRAVPGVRICMECQRRTEIQGRHTQR</sequence>
<dbReference type="Gene3D" id="1.20.120.910">
    <property type="entry name" value="DksA, coiled-coil domain"/>
    <property type="match status" value="1"/>
</dbReference>
<organism evidence="6 7">
    <name type="scientific">Yersinia enterocolitica LC20</name>
    <dbReference type="NCBI Taxonomy" id="1443113"/>
    <lineage>
        <taxon>Bacteria</taxon>
        <taxon>Pseudomonadati</taxon>
        <taxon>Pseudomonadota</taxon>
        <taxon>Gammaproteobacteria</taxon>
        <taxon>Enterobacterales</taxon>
        <taxon>Yersiniaceae</taxon>
        <taxon>Yersinia</taxon>
    </lineage>
</organism>
<dbReference type="SUPFAM" id="SSF57716">
    <property type="entry name" value="Glucocorticoid receptor-like (DNA-binding domain)"/>
    <property type="match status" value="1"/>
</dbReference>
<feature type="domain" description="Zinc finger DksA/TraR C4-type" evidence="5">
    <location>
        <begin position="35"/>
        <end position="66"/>
    </location>
</feature>
<geneLocation type="plasmid" evidence="7">
    <name>Plasmid1_80k</name>
</geneLocation>
<dbReference type="GO" id="GO:1900378">
    <property type="term" value="P:positive regulation of secondary metabolite biosynthetic process"/>
    <property type="evidence" value="ECO:0007669"/>
    <property type="project" value="TreeGrafter"/>
</dbReference>
<keyword evidence="3" id="KW-0862">Zinc</keyword>
<evidence type="ECO:0000256" key="2">
    <source>
        <dbReference type="ARBA" id="ARBA00022771"/>
    </source>
</evidence>
<evidence type="ECO:0000256" key="1">
    <source>
        <dbReference type="ARBA" id="ARBA00022723"/>
    </source>
</evidence>
<protein>
    <submittedName>
        <fullName evidence="6">Conjugal transfer protein TraR</fullName>
    </submittedName>
</protein>
<dbReference type="PANTHER" id="PTHR38777:SF1">
    <property type="entry name" value="DNAK SUPPRESSOR PROTEIN"/>
    <property type="match status" value="1"/>
</dbReference>
<evidence type="ECO:0000259" key="5">
    <source>
        <dbReference type="Pfam" id="PF01258"/>
    </source>
</evidence>
<evidence type="ECO:0000313" key="6">
    <source>
        <dbReference type="EMBL" id="ATX63046.1"/>
    </source>
</evidence>
<dbReference type="Proteomes" id="UP000230961">
    <property type="component" value="Plasmid p1_80K"/>
</dbReference>
<accession>A0A7U5PH49</accession>
<evidence type="ECO:0000313" key="7">
    <source>
        <dbReference type="Proteomes" id="UP000230961"/>
    </source>
</evidence>
<dbReference type="AlphaFoldDB" id="A0A7U5PH49"/>
<proteinExistence type="predicted"/>
<dbReference type="PROSITE" id="PS51128">
    <property type="entry name" value="ZF_DKSA_2"/>
    <property type="match status" value="1"/>
</dbReference>
<dbReference type="KEGG" id="yel:LC20_09275"/>
<dbReference type="Pfam" id="PF01258">
    <property type="entry name" value="zf-dskA_traR"/>
    <property type="match status" value="1"/>
</dbReference>
<feature type="zinc finger region" description="dksA C4-type" evidence="4">
    <location>
        <begin position="37"/>
        <end position="61"/>
    </location>
</feature>